<dbReference type="STRING" id="758820.SAMN00777080_0682"/>
<dbReference type="Pfam" id="PF01370">
    <property type="entry name" value="Epimerase"/>
    <property type="match status" value="1"/>
</dbReference>
<keyword evidence="4" id="KW-1185">Reference proteome</keyword>
<comment type="similarity">
    <text evidence="1">Belongs to the NAD(P)-dependent epimerase/dehydratase family.</text>
</comment>
<dbReference type="RefSeq" id="WP_084118980.1">
    <property type="nucleotide sequence ID" value="NZ_LT838813.1"/>
</dbReference>
<dbReference type="AlphaFoldDB" id="A0A1W2GZM5"/>
<dbReference type="InterPro" id="IPR036291">
    <property type="entry name" value="NAD(P)-bd_dom_sf"/>
</dbReference>
<accession>A0A1W2GZM5</accession>
<evidence type="ECO:0000313" key="4">
    <source>
        <dbReference type="Proteomes" id="UP000192333"/>
    </source>
</evidence>
<dbReference type="PRINTS" id="PR01713">
    <property type="entry name" value="NUCEPIMERASE"/>
</dbReference>
<evidence type="ECO:0000313" key="3">
    <source>
        <dbReference type="EMBL" id="SMD42145.1"/>
    </source>
</evidence>
<proteinExistence type="inferred from homology"/>
<organism evidence="3 4">
    <name type="scientific">Aquiflexum balticum DSM 16537</name>
    <dbReference type="NCBI Taxonomy" id="758820"/>
    <lineage>
        <taxon>Bacteria</taxon>
        <taxon>Pseudomonadati</taxon>
        <taxon>Bacteroidota</taxon>
        <taxon>Cytophagia</taxon>
        <taxon>Cytophagales</taxon>
        <taxon>Cyclobacteriaceae</taxon>
        <taxon>Aquiflexum</taxon>
    </lineage>
</organism>
<dbReference type="Gene3D" id="3.40.50.720">
    <property type="entry name" value="NAD(P)-binding Rossmann-like Domain"/>
    <property type="match status" value="1"/>
</dbReference>
<evidence type="ECO:0000256" key="1">
    <source>
        <dbReference type="ARBA" id="ARBA00007637"/>
    </source>
</evidence>
<dbReference type="OrthoDB" id="9811743at2"/>
<feature type="domain" description="NAD-dependent epimerase/dehydratase" evidence="2">
    <location>
        <begin position="4"/>
        <end position="239"/>
    </location>
</feature>
<reference evidence="4" key="1">
    <citation type="submission" date="2017-04" db="EMBL/GenBank/DDBJ databases">
        <authorList>
            <person name="Varghese N."/>
            <person name="Submissions S."/>
        </authorList>
    </citation>
    <scope>NUCLEOTIDE SEQUENCE [LARGE SCALE GENOMIC DNA]</scope>
    <source>
        <strain evidence="4">DSM 16537</strain>
    </source>
</reference>
<sequence>MKSILVTGVAGLLGSRLADWLLTNKKEYRIIGIDNLSGGYIENIPSGVKFYNVDLATGDLSTIFSENDIEYVFHLAAYAAEGLSPFIRMFNYSNNLVATANVVNNCIIYSTKRLVFTSSMATYGVGTPPFDESHQPAPIDPYGVAKYACELDIQIAGEQHGLDWCIIRPHNVYGLNQNIWDKYRNVLGIWMYQKLIGEPFSIFGTGEQLRAFTYIDDILEPLWLTASKPEASKQIINLGGTKEYSIKEAAELLAEIVGGHEIQYFESRHEVKLAFATHEKSKEILGFEDKTSLRDGLQKMWDWAKTQPQRERFQWEEYEVEKGMYSFWKK</sequence>
<dbReference type="InterPro" id="IPR001509">
    <property type="entry name" value="Epimerase_deHydtase"/>
</dbReference>
<gene>
    <name evidence="3" type="ORF">SAMN00777080_0682</name>
</gene>
<name>A0A1W2GZM5_9BACT</name>
<dbReference type="EMBL" id="LT838813">
    <property type="protein sequence ID" value="SMD42145.1"/>
    <property type="molecule type" value="Genomic_DNA"/>
</dbReference>
<protein>
    <submittedName>
        <fullName evidence="3">UDP-glucose 4-epimerase</fullName>
    </submittedName>
</protein>
<dbReference type="SUPFAM" id="SSF51735">
    <property type="entry name" value="NAD(P)-binding Rossmann-fold domains"/>
    <property type="match status" value="1"/>
</dbReference>
<evidence type="ECO:0000259" key="2">
    <source>
        <dbReference type="Pfam" id="PF01370"/>
    </source>
</evidence>
<dbReference type="PANTHER" id="PTHR43000">
    <property type="entry name" value="DTDP-D-GLUCOSE 4,6-DEHYDRATASE-RELATED"/>
    <property type="match status" value="1"/>
</dbReference>
<dbReference type="Proteomes" id="UP000192333">
    <property type="component" value="Chromosome I"/>
</dbReference>